<dbReference type="GO" id="GO:0006637">
    <property type="term" value="P:acyl-CoA metabolic process"/>
    <property type="evidence" value="ECO:0007669"/>
    <property type="project" value="InterPro"/>
</dbReference>
<keyword evidence="3 11" id="KW-0378">Hydrolase</keyword>
<dbReference type="OrthoDB" id="9781019at2"/>
<evidence type="ECO:0000259" key="9">
    <source>
        <dbReference type="Pfam" id="PF02551"/>
    </source>
</evidence>
<evidence type="ECO:0000256" key="4">
    <source>
        <dbReference type="ARBA" id="ARBA00023098"/>
    </source>
</evidence>
<gene>
    <name evidence="11" type="ordered locus">Bind_2732</name>
</gene>
<dbReference type="CDD" id="cd03445">
    <property type="entry name" value="Thioesterase_II_repeat2"/>
    <property type="match status" value="1"/>
</dbReference>
<comment type="catalytic activity">
    <reaction evidence="6">
        <text>a fatty acyl-CoA + H2O = a fatty acid + CoA + H(+)</text>
        <dbReference type="Rhea" id="RHEA:16781"/>
        <dbReference type="ChEBI" id="CHEBI:15377"/>
        <dbReference type="ChEBI" id="CHEBI:15378"/>
        <dbReference type="ChEBI" id="CHEBI:28868"/>
        <dbReference type="ChEBI" id="CHEBI:57287"/>
        <dbReference type="ChEBI" id="CHEBI:77636"/>
        <dbReference type="EC" id="3.1.2.20"/>
    </reaction>
    <physiologicalReaction direction="left-to-right" evidence="6">
        <dbReference type="Rhea" id="RHEA:16782"/>
    </physiologicalReaction>
</comment>
<accession>B2IJS9</accession>
<dbReference type="CDD" id="cd03444">
    <property type="entry name" value="Thioesterase_II_repeat1"/>
    <property type="match status" value="1"/>
</dbReference>
<evidence type="ECO:0000256" key="5">
    <source>
        <dbReference type="ARBA" id="ARBA00038894"/>
    </source>
</evidence>
<evidence type="ECO:0000256" key="1">
    <source>
        <dbReference type="ARBA" id="ARBA00006538"/>
    </source>
</evidence>
<dbReference type="GO" id="GO:0009062">
    <property type="term" value="P:fatty acid catabolic process"/>
    <property type="evidence" value="ECO:0007669"/>
    <property type="project" value="TreeGrafter"/>
</dbReference>
<dbReference type="InterPro" id="IPR042171">
    <property type="entry name" value="Acyl-CoA_hotdog"/>
</dbReference>
<protein>
    <recommendedName>
        <fullName evidence="7">Acyl-CoA thioesterase 2</fullName>
        <ecNumber evidence="5">3.1.2.20</ecNumber>
    </recommendedName>
    <alternativeName>
        <fullName evidence="8">Thioesterase II</fullName>
    </alternativeName>
</protein>
<evidence type="ECO:0000256" key="8">
    <source>
        <dbReference type="ARBA" id="ARBA00079653"/>
    </source>
</evidence>
<dbReference type="GO" id="GO:0047617">
    <property type="term" value="F:fatty acyl-CoA hydrolase activity"/>
    <property type="evidence" value="ECO:0007669"/>
    <property type="project" value="UniProtKB-EC"/>
</dbReference>
<dbReference type="Gene3D" id="2.40.160.210">
    <property type="entry name" value="Acyl-CoA thioesterase, double hotdog domain"/>
    <property type="match status" value="1"/>
</dbReference>
<evidence type="ECO:0000256" key="6">
    <source>
        <dbReference type="ARBA" id="ARBA00050943"/>
    </source>
</evidence>
<dbReference type="InterPro" id="IPR049449">
    <property type="entry name" value="TesB_ACOT8-like_N"/>
</dbReference>
<dbReference type="SUPFAM" id="SSF54637">
    <property type="entry name" value="Thioesterase/thiol ester dehydrase-isomerase"/>
    <property type="match status" value="2"/>
</dbReference>
<dbReference type="PANTHER" id="PTHR11066:SF34">
    <property type="entry name" value="ACYL-COENZYME A THIOESTERASE 8"/>
    <property type="match status" value="1"/>
</dbReference>
<evidence type="ECO:0000256" key="7">
    <source>
        <dbReference type="ARBA" id="ARBA00071120"/>
    </source>
</evidence>
<keyword evidence="4" id="KW-0443">Lipid metabolism</keyword>
<organism evidence="11 12">
    <name type="scientific">Beijerinckia indica subsp. indica (strain ATCC 9039 / DSM 1715 / NCIMB 8712)</name>
    <dbReference type="NCBI Taxonomy" id="395963"/>
    <lineage>
        <taxon>Bacteria</taxon>
        <taxon>Pseudomonadati</taxon>
        <taxon>Pseudomonadota</taxon>
        <taxon>Alphaproteobacteria</taxon>
        <taxon>Hyphomicrobiales</taxon>
        <taxon>Beijerinckiaceae</taxon>
        <taxon>Beijerinckia</taxon>
    </lineage>
</organism>
<dbReference type="EC" id="3.1.2.20" evidence="5"/>
<evidence type="ECO:0000259" key="10">
    <source>
        <dbReference type="Pfam" id="PF13622"/>
    </source>
</evidence>
<dbReference type="eggNOG" id="COG1946">
    <property type="taxonomic scope" value="Bacteria"/>
</dbReference>
<dbReference type="HOGENOM" id="CLU_032690_0_0_5"/>
<comment type="similarity">
    <text evidence="1">Belongs to the C/M/P thioester hydrolase family.</text>
</comment>
<name>B2IJS9_BEII9</name>
<dbReference type="Pfam" id="PF13622">
    <property type="entry name" value="4HBT_3"/>
    <property type="match status" value="1"/>
</dbReference>
<comment type="subunit">
    <text evidence="2">Homotetramer.</text>
</comment>
<dbReference type="InterPro" id="IPR003703">
    <property type="entry name" value="Acyl_CoA_thio"/>
</dbReference>
<dbReference type="EMBL" id="CP001016">
    <property type="protein sequence ID" value="ACB96304.1"/>
    <property type="molecule type" value="Genomic_DNA"/>
</dbReference>
<reference evidence="11 12" key="2">
    <citation type="journal article" date="2010" name="J. Bacteriol.">
        <title>Complete genome sequence of Beijerinckia indica subsp. indica.</title>
        <authorList>
            <person name="Tamas I."/>
            <person name="Dedysh S.N."/>
            <person name="Liesack W."/>
            <person name="Stott M.B."/>
            <person name="Alam M."/>
            <person name="Murrell J.C."/>
            <person name="Dunfield P.F."/>
        </authorList>
    </citation>
    <scope>NUCLEOTIDE SEQUENCE [LARGE SCALE GENOMIC DNA]</scope>
    <source>
        <strain evidence="12">ATCC 9039 / DSM 1715 / NCIMB 8712</strain>
    </source>
</reference>
<evidence type="ECO:0000313" key="11">
    <source>
        <dbReference type="EMBL" id="ACB96304.1"/>
    </source>
</evidence>
<dbReference type="KEGG" id="bid:Bind_2732"/>
<dbReference type="RefSeq" id="WP_012385655.1">
    <property type="nucleotide sequence ID" value="NC_010581.1"/>
</dbReference>
<dbReference type="PANTHER" id="PTHR11066">
    <property type="entry name" value="ACYL-COA THIOESTERASE"/>
    <property type="match status" value="1"/>
</dbReference>
<evidence type="ECO:0000256" key="2">
    <source>
        <dbReference type="ARBA" id="ARBA00011881"/>
    </source>
</evidence>
<reference evidence="12" key="1">
    <citation type="submission" date="2008-03" db="EMBL/GenBank/DDBJ databases">
        <title>Complete sequence of chromosome of Beijerinckia indica subsp. indica ATCC 9039.</title>
        <authorList>
            <consortium name="US DOE Joint Genome Institute"/>
            <person name="Copeland A."/>
            <person name="Lucas S."/>
            <person name="Lapidus A."/>
            <person name="Glavina del Rio T."/>
            <person name="Dalin E."/>
            <person name="Tice H."/>
            <person name="Bruce D."/>
            <person name="Goodwin L."/>
            <person name="Pitluck S."/>
            <person name="LaButti K."/>
            <person name="Schmutz J."/>
            <person name="Larimer F."/>
            <person name="Land M."/>
            <person name="Hauser L."/>
            <person name="Kyrpides N."/>
            <person name="Mikhailova N."/>
            <person name="Dunfield P.F."/>
            <person name="Dedysh S.N."/>
            <person name="Liesack W."/>
            <person name="Saw J.H."/>
            <person name="Alam M."/>
            <person name="Chen Y."/>
            <person name="Murrell J.C."/>
            <person name="Richardson P."/>
        </authorList>
    </citation>
    <scope>NUCLEOTIDE SEQUENCE [LARGE SCALE GENOMIC DNA]</scope>
    <source>
        <strain evidence="12">ATCC 9039 / DSM 1715 / NCIMB 8712</strain>
    </source>
</reference>
<feature type="domain" description="Acyl-CoA thioesterase 2 C-terminal" evidence="9">
    <location>
        <begin position="174"/>
        <end position="276"/>
    </location>
</feature>
<dbReference type="Proteomes" id="UP000001695">
    <property type="component" value="Chromosome"/>
</dbReference>
<feature type="domain" description="Acyl-CoA thioesterase-like N-terminal HotDog" evidence="10">
    <location>
        <begin position="25"/>
        <end position="104"/>
    </location>
</feature>
<evidence type="ECO:0000313" key="12">
    <source>
        <dbReference type="Proteomes" id="UP000001695"/>
    </source>
</evidence>
<dbReference type="InterPro" id="IPR029069">
    <property type="entry name" value="HotDog_dom_sf"/>
</dbReference>
<dbReference type="STRING" id="395963.Bind_2732"/>
<dbReference type="FunFam" id="2.40.160.210:FF:000001">
    <property type="entry name" value="Acyl-CoA thioesterase II"/>
    <property type="match status" value="1"/>
</dbReference>
<dbReference type="AlphaFoldDB" id="B2IJS9"/>
<evidence type="ECO:0000256" key="3">
    <source>
        <dbReference type="ARBA" id="ARBA00022801"/>
    </source>
</evidence>
<dbReference type="Pfam" id="PF02551">
    <property type="entry name" value="Acyl_CoA_thio"/>
    <property type="match status" value="1"/>
</dbReference>
<sequence length="281" mass="31663">MTELSNWLNLEEIEPDRFLGISPPTSWNRVFGGLVLSQALASCLRTAPGRIPHSLHAYFLLGGETLTPLNYSVTRLRDGTSFAVRRCDCFQHDRLIFSAMASFQSPESGLHHQCAMPRVPPPAALPDPEKLLAQYGPGFPKAARHWFAPDQKIEIRIIDPEHYFNRKTRDFLPYIWMRVKQRLPDEPALHYAALAYMSDLTLVDTALAAHGLTLFEPQIQAASLDHALWLHQPLRADEWLLFAQESSFTGHSRGLSRGLIFSENGQLVASVSQEGLIRQRA</sequence>
<proteinExistence type="inferred from homology"/>
<dbReference type="InterPro" id="IPR025652">
    <property type="entry name" value="TesB_C"/>
</dbReference>
<keyword evidence="12" id="KW-1185">Reference proteome</keyword>